<evidence type="ECO:0000313" key="1">
    <source>
        <dbReference type="EMBL" id="GAH89528.1"/>
    </source>
</evidence>
<dbReference type="AlphaFoldDB" id="X1L5W9"/>
<proteinExistence type="predicted"/>
<dbReference type="EMBL" id="BARU01037714">
    <property type="protein sequence ID" value="GAH89528.1"/>
    <property type="molecule type" value="Genomic_DNA"/>
</dbReference>
<protein>
    <submittedName>
        <fullName evidence="1">Uncharacterized protein</fullName>
    </submittedName>
</protein>
<comment type="caution">
    <text evidence="1">The sequence shown here is derived from an EMBL/GenBank/DDBJ whole genome shotgun (WGS) entry which is preliminary data.</text>
</comment>
<reference evidence="1" key="1">
    <citation type="journal article" date="2014" name="Front. Microbiol.">
        <title>High frequency of phylogenetically diverse reductive dehalogenase-homologous genes in deep subseafloor sedimentary metagenomes.</title>
        <authorList>
            <person name="Kawai M."/>
            <person name="Futagami T."/>
            <person name="Toyoda A."/>
            <person name="Takaki Y."/>
            <person name="Nishi S."/>
            <person name="Hori S."/>
            <person name="Arai W."/>
            <person name="Tsubouchi T."/>
            <person name="Morono Y."/>
            <person name="Uchiyama I."/>
            <person name="Ito T."/>
            <person name="Fujiyama A."/>
            <person name="Inagaki F."/>
            <person name="Takami H."/>
        </authorList>
    </citation>
    <scope>NUCLEOTIDE SEQUENCE</scope>
    <source>
        <strain evidence="1">Expedition CK06-06</strain>
    </source>
</reference>
<gene>
    <name evidence="1" type="ORF">S03H2_58712</name>
</gene>
<name>X1L5W9_9ZZZZ</name>
<sequence length="105" mass="12213">MGILLQKGLPAMSIIDGFKGTIDFYYYMDIPCFRKWPENKGRSQTPASVAQQPAFAYVSQLWQDVSPFVKEAYDSLAFNCGLHRKDWFTRGYYGLIYRYPTDYTP</sequence>
<accession>X1L5W9</accession>
<organism evidence="1">
    <name type="scientific">marine sediment metagenome</name>
    <dbReference type="NCBI Taxonomy" id="412755"/>
    <lineage>
        <taxon>unclassified sequences</taxon>
        <taxon>metagenomes</taxon>
        <taxon>ecological metagenomes</taxon>
    </lineage>
</organism>